<dbReference type="EMBL" id="MCGH01000002">
    <property type="protein sequence ID" value="ODM06110.1"/>
    <property type="molecule type" value="Genomic_DNA"/>
</dbReference>
<comment type="subcellular location">
    <subcellularLocation>
        <location evidence="2">Secreted</location>
    </subcellularLocation>
</comment>
<evidence type="ECO:0000256" key="8">
    <source>
        <dbReference type="ARBA" id="ARBA00023180"/>
    </source>
</evidence>
<organism evidence="17 18">
    <name type="scientific">Eisenbergiella tayi</name>
    <dbReference type="NCBI Taxonomy" id="1432052"/>
    <lineage>
        <taxon>Bacteria</taxon>
        <taxon>Bacillati</taxon>
        <taxon>Bacillota</taxon>
        <taxon>Clostridia</taxon>
        <taxon>Lachnospirales</taxon>
        <taxon>Lachnospiraceae</taxon>
        <taxon>Eisenbergiella</taxon>
    </lineage>
</organism>
<keyword evidence="7 17" id="KW-0378">Hydrolase</keyword>
<dbReference type="GO" id="GO:0004567">
    <property type="term" value="F:beta-mannosidase activity"/>
    <property type="evidence" value="ECO:0007669"/>
    <property type="project" value="UniProtKB-EC"/>
</dbReference>
<dbReference type="InterPro" id="IPR006102">
    <property type="entry name" value="Ig-like_GH2"/>
</dbReference>
<comment type="caution">
    <text evidence="17">The sequence shown here is derived from an EMBL/GenBank/DDBJ whole genome shotgun (WGS) entry which is preliminary data.</text>
</comment>
<dbReference type="Pfam" id="PF22666">
    <property type="entry name" value="Glyco_hydro_2_N2"/>
    <property type="match status" value="1"/>
</dbReference>
<dbReference type="InterPro" id="IPR008979">
    <property type="entry name" value="Galactose-bd-like_sf"/>
</dbReference>
<dbReference type="EC" id="3.2.1.25" evidence="5"/>
<evidence type="ECO:0000256" key="12">
    <source>
        <dbReference type="ARBA" id="ARBA00041614"/>
    </source>
</evidence>
<keyword evidence="9 17" id="KW-0326">Glycosidase</keyword>
<dbReference type="Pfam" id="PF00703">
    <property type="entry name" value="Glyco_hydro_2"/>
    <property type="match status" value="1"/>
</dbReference>
<dbReference type="SUPFAM" id="SSF49785">
    <property type="entry name" value="Galactose-binding domain-like"/>
    <property type="match status" value="1"/>
</dbReference>
<dbReference type="InterPro" id="IPR036156">
    <property type="entry name" value="Beta-gal/glucu_dom_sf"/>
</dbReference>
<feature type="domain" description="Beta-mannosidase Ig-fold" evidence="14">
    <location>
        <begin position="740"/>
        <end position="807"/>
    </location>
</feature>
<dbReference type="Proteomes" id="UP000094067">
    <property type="component" value="Unassembled WGS sequence"/>
</dbReference>
<evidence type="ECO:0000259" key="16">
    <source>
        <dbReference type="Pfam" id="PF22666"/>
    </source>
</evidence>
<dbReference type="InterPro" id="IPR013783">
    <property type="entry name" value="Ig-like_fold"/>
</dbReference>
<dbReference type="FunFam" id="3.20.20.80:FF:000050">
    <property type="entry name" value="Beta-mannosidase B"/>
    <property type="match status" value="1"/>
</dbReference>
<evidence type="ECO:0000259" key="14">
    <source>
        <dbReference type="Pfam" id="PF17753"/>
    </source>
</evidence>
<evidence type="ECO:0000256" key="11">
    <source>
        <dbReference type="ARBA" id="ARBA00041069"/>
    </source>
</evidence>
<dbReference type="InterPro" id="IPR041625">
    <property type="entry name" value="Beta-mannosidase_Ig"/>
</dbReference>
<evidence type="ECO:0000313" key="17">
    <source>
        <dbReference type="EMBL" id="ODM06110.1"/>
    </source>
</evidence>
<protein>
    <recommendedName>
        <fullName evidence="11">Beta-mannosidase B</fullName>
        <ecNumber evidence="5">3.2.1.25</ecNumber>
    </recommendedName>
    <alternativeName>
        <fullName evidence="12">Mannanase B</fullName>
    </alternativeName>
</protein>
<comment type="pathway">
    <text evidence="3">Glycan metabolism; N-glycan degradation.</text>
</comment>
<accession>A0A1E3ABF7</accession>
<evidence type="ECO:0000256" key="10">
    <source>
        <dbReference type="ARBA" id="ARBA00038429"/>
    </source>
</evidence>
<keyword evidence="8" id="KW-0325">Glycoprotein</keyword>
<dbReference type="GO" id="GO:0005576">
    <property type="term" value="C:extracellular region"/>
    <property type="evidence" value="ECO:0007669"/>
    <property type="project" value="UniProtKB-SubCell"/>
</dbReference>
<comment type="catalytic activity">
    <reaction evidence="1">
        <text>Hydrolysis of terminal, non-reducing beta-D-mannose residues in beta-D-mannosides.</text>
        <dbReference type="EC" id="3.2.1.25"/>
    </reaction>
</comment>
<evidence type="ECO:0000256" key="1">
    <source>
        <dbReference type="ARBA" id="ARBA00000829"/>
    </source>
</evidence>
<dbReference type="InterPro" id="IPR017853">
    <property type="entry name" value="GH"/>
</dbReference>
<dbReference type="GO" id="GO:0005975">
    <property type="term" value="P:carbohydrate metabolic process"/>
    <property type="evidence" value="ECO:0007669"/>
    <property type="project" value="InterPro"/>
</dbReference>
<dbReference type="SUPFAM" id="SSF51445">
    <property type="entry name" value="(Trans)glycosidases"/>
    <property type="match status" value="1"/>
</dbReference>
<proteinExistence type="inferred from homology"/>
<reference evidence="17 18" key="1">
    <citation type="submission" date="2016-07" db="EMBL/GenBank/DDBJ databases">
        <title>Characterization of isolates of Eisenbergiella tayi derived from blood cultures, using whole genome sequencing.</title>
        <authorList>
            <person name="Burdz T."/>
            <person name="Wiebe D."/>
            <person name="Huynh C."/>
            <person name="Bernard K."/>
        </authorList>
    </citation>
    <scope>NUCLEOTIDE SEQUENCE [LARGE SCALE GENOMIC DNA]</scope>
    <source>
        <strain evidence="17 18">NML 110608</strain>
    </source>
</reference>
<dbReference type="SUPFAM" id="SSF49303">
    <property type="entry name" value="beta-Galactosidase/glucuronidase domain"/>
    <property type="match status" value="2"/>
</dbReference>
<name>A0A1E3ABF7_9FIRM</name>
<gene>
    <name evidence="17" type="primary">csxA_3</name>
    <name evidence="17" type="ORF">BEI61_01999</name>
</gene>
<dbReference type="Gene3D" id="2.60.40.10">
    <property type="entry name" value="Immunoglobulins"/>
    <property type="match status" value="2"/>
</dbReference>
<evidence type="ECO:0000313" key="18">
    <source>
        <dbReference type="Proteomes" id="UP000094067"/>
    </source>
</evidence>
<dbReference type="GO" id="GO:0006516">
    <property type="term" value="P:glycoprotein catabolic process"/>
    <property type="evidence" value="ECO:0007669"/>
    <property type="project" value="TreeGrafter"/>
</dbReference>
<comment type="subunit">
    <text evidence="4">Homodimer.</text>
</comment>
<evidence type="ECO:0000256" key="7">
    <source>
        <dbReference type="ARBA" id="ARBA00022801"/>
    </source>
</evidence>
<evidence type="ECO:0000256" key="2">
    <source>
        <dbReference type="ARBA" id="ARBA00004613"/>
    </source>
</evidence>
<feature type="domain" description="Glycoside hydrolase family 2 immunoglobulin-like beta-sandwich" evidence="13">
    <location>
        <begin position="186"/>
        <end position="283"/>
    </location>
</feature>
<dbReference type="Pfam" id="PF17786">
    <property type="entry name" value="Mannosidase_ig"/>
    <property type="match status" value="1"/>
</dbReference>
<feature type="domain" description="Mannosidase Ig/CBM-like" evidence="15">
    <location>
        <begin position="653"/>
        <end position="736"/>
    </location>
</feature>
<dbReference type="PANTHER" id="PTHR43730">
    <property type="entry name" value="BETA-MANNOSIDASE"/>
    <property type="match status" value="1"/>
</dbReference>
<dbReference type="AlphaFoldDB" id="A0A1E3ABF7"/>
<comment type="similarity">
    <text evidence="10">Belongs to the glycosyl hydrolase 2 family. Beta-mannosidase B subfamily.</text>
</comment>
<dbReference type="Gene3D" id="2.60.120.260">
    <property type="entry name" value="Galactose-binding domain-like"/>
    <property type="match status" value="1"/>
</dbReference>
<evidence type="ECO:0000256" key="4">
    <source>
        <dbReference type="ARBA" id="ARBA00011738"/>
    </source>
</evidence>
<sequence>MKIQKLNNNWQMRIAGEDIWLPARVPGSIYQDLTDGGRLDDPYWRDNEKKTLAIMENHFVYRCVFRKEEKEYSEAILRFESLDTLTEIHLNGRKLGNTENMHRIYEYEVTDILAEENLLEIFFRPALSYIRDCQEKVRAEGCIDAMDGFAHIRKAHSMFGWDWGPRIPDGGILRDVTVCYRDAAWIEDVHIRQRHEEGYVTLAIQAEMGKGGREDLPIFYEVSVTAPDGAKLRETGSPREIRIDNPMLWWPNGLGSPNLYEVEIRLFAGDRLLDTWKKRIGLRTITIRREKDAYGESFATEVNGQQVFAMGADYIPQDNIFGRIREERTRKLLESCVMANFNTIRVWGGGYYPEDYFLDLCDELGLMVWQDFMFACAVYELTDAFEENIRAEFADNIRRMRHHACLALWCGNNEMEMFVAGGGWGNTPKQMSDYFKMYEYIIPKMLKEYDPDTFYWPASPSSGGGFDDPNCYDRGDVHYWDVWHGGKPITEFRKFYFRYLSEFGFQSFPTMKTVESFTLPRDRNIFSYVMEKHQRNNSANGKIMTYMEQEYLYPSDFATLLYASQMLQAEAIKNGVEHLRRHRGRCMGAVYWQLNDIWPGASWSSIDYYGRWKALHYYAKRFFAPVLLSCEEESRMTQERNINAEKPDFRKSVRFNISNETFEEKHMEVSWTVRNAGGGELGGENIILTIPPFSSEWTRKWELPDLDASREYVSYSLRENGVAVSQGSVLFTMPKYFEFMDPGLTVSSDGDTITVQAECYAKGVEIRNENEDLILSDNYFDMDGGEKTVRILSGKPDRLKVRSVYDIR</sequence>
<dbReference type="Pfam" id="PF17753">
    <property type="entry name" value="Ig_mannosidase"/>
    <property type="match status" value="1"/>
</dbReference>
<dbReference type="PANTHER" id="PTHR43730:SF1">
    <property type="entry name" value="BETA-MANNOSIDASE"/>
    <property type="match status" value="1"/>
</dbReference>
<evidence type="ECO:0000259" key="13">
    <source>
        <dbReference type="Pfam" id="PF00703"/>
    </source>
</evidence>
<evidence type="ECO:0000256" key="5">
    <source>
        <dbReference type="ARBA" id="ARBA00012754"/>
    </source>
</evidence>
<dbReference type="InterPro" id="IPR041447">
    <property type="entry name" value="Mannosidase_ig"/>
</dbReference>
<evidence type="ECO:0000259" key="15">
    <source>
        <dbReference type="Pfam" id="PF17786"/>
    </source>
</evidence>
<dbReference type="PATRIC" id="fig|1432052.4.peg.2233"/>
<evidence type="ECO:0000256" key="6">
    <source>
        <dbReference type="ARBA" id="ARBA00022525"/>
    </source>
</evidence>
<dbReference type="InterPro" id="IPR054593">
    <property type="entry name" value="Beta-mannosidase-like_N2"/>
</dbReference>
<dbReference type="Gene3D" id="3.20.20.80">
    <property type="entry name" value="Glycosidases"/>
    <property type="match status" value="1"/>
</dbReference>
<evidence type="ECO:0000256" key="3">
    <source>
        <dbReference type="ARBA" id="ARBA00004740"/>
    </source>
</evidence>
<keyword evidence="6" id="KW-0964">Secreted</keyword>
<feature type="domain" description="Beta-mannosidase-like galactose-binding" evidence="16">
    <location>
        <begin position="10"/>
        <end position="174"/>
    </location>
</feature>
<dbReference type="RefSeq" id="WP_069152171.1">
    <property type="nucleotide sequence ID" value="NZ_MCGH01000002.1"/>
</dbReference>
<evidence type="ECO:0000256" key="9">
    <source>
        <dbReference type="ARBA" id="ARBA00023295"/>
    </source>
</evidence>
<dbReference type="InterPro" id="IPR050887">
    <property type="entry name" value="Beta-mannosidase_GH2"/>
</dbReference>